<dbReference type="OrthoDB" id="9182156at2"/>
<dbReference type="Proteomes" id="UP000235616">
    <property type="component" value="Unassembled WGS sequence"/>
</dbReference>
<dbReference type="Gene3D" id="1.10.238.160">
    <property type="match status" value="1"/>
</dbReference>
<protein>
    <submittedName>
        <fullName evidence="2">AlpA family transcriptional regulator</fullName>
    </submittedName>
</protein>
<evidence type="ECO:0000313" key="3">
    <source>
        <dbReference type="Proteomes" id="UP000235616"/>
    </source>
</evidence>
<sequence>MSWNGNGALTILRRRQVEQCTGLSRSTIYKRMRDGTFPPAIPLGGRLVGWRSGDIERFLSDPARYRASQRAQETKEKGGDGETR</sequence>
<dbReference type="AlphaFoldDB" id="A0A2N7VI24"/>
<evidence type="ECO:0000313" key="2">
    <source>
        <dbReference type="EMBL" id="PMS16802.1"/>
    </source>
</evidence>
<keyword evidence="3" id="KW-1185">Reference proteome</keyword>
<name>A0A2N7VI24_9BURK</name>
<comment type="caution">
    <text evidence="2">The sequence shown here is derived from an EMBL/GenBank/DDBJ whole genome shotgun (WGS) entry which is preliminary data.</text>
</comment>
<dbReference type="PANTHER" id="PTHR36154:SF1">
    <property type="entry name" value="DNA-BINDING TRANSCRIPTIONAL ACTIVATOR ALPA"/>
    <property type="match status" value="1"/>
</dbReference>
<dbReference type="PANTHER" id="PTHR36154">
    <property type="entry name" value="DNA-BINDING TRANSCRIPTIONAL ACTIVATOR ALPA"/>
    <property type="match status" value="1"/>
</dbReference>
<dbReference type="Pfam" id="PF05930">
    <property type="entry name" value="Phage_AlpA"/>
    <property type="match status" value="1"/>
</dbReference>
<evidence type="ECO:0000256" key="1">
    <source>
        <dbReference type="SAM" id="MobiDB-lite"/>
    </source>
</evidence>
<proteinExistence type="predicted"/>
<accession>A0A2N7VI24</accession>
<feature type="compositionally biased region" description="Basic and acidic residues" evidence="1">
    <location>
        <begin position="72"/>
        <end position="84"/>
    </location>
</feature>
<dbReference type="EMBL" id="PNYA01000022">
    <property type="protein sequence ID" value="PMS16802.1"/>
    <property type="molecule type" value="Genomic_DNA"/>
</dbReference>
<reference evidence="2 3" key="1">
    <citation type="submission" date="2018-01" db="EMBL/GenBank/DDBJ databases">
        <title>Whole genome analyses suggest that Burkholderia sensu lato contains two further novel genera in the rhizoxinica-symbiotica group Mycetohabitans gen. nov., and Trinickia gen. nov.: implications for the evolution of diazotrophy and nodulation in the Burkholderiaceae.</title>
        <authorList>
            <person name="Estrada-de los Santos P."/>
            <person name="Palmer M."/>
            <person name="Chavez-Ramirez B."/>
            <person name="Beukes C."/>
            <person name="Steenkamp E.T."/>
            <person name="Hirsch A.M."/>
            <person name="Manyaka P."/>
            <person name="Maluk M."/>
            <person name="Lafos M."/>
            <person name="Crook M."/>
            <person name="Gross E."/>
            <person name="Simon M.F."/>
            <person name="Bueno dos Reis Junior F."/>
            <person name="Poole P.S."/>
            <person name="Venter S.N."/>
            <person name="James E.K."/>
        </authorList>
    </citation>
    <scope>NUCLEOTIDE SEQUENCE [LARGE SCALE GENOMIC DNA]</scope>
    <source>
        <strain evidence="2 3">GIMN1.004</strain>
    </source>
</reference>
<dbReference type="InterPro" id="IPR010260">
    <property type="entry name" value="AlpA"/>
</dbReference>
<dbReference type="InterPro" id="IPR052931">
    <property type="entry name" value="Prophage_regulatory_activator"/>
</dbReference>
<gene>
    <name evidence="2" type="ORF">C0Z18_21885</name>
</gene>
<feature type="region of interest" description="Disordered" evidence="1">
    <location>
        <begin position="61"/>
        <end position="84"/>
    </location>
</feature>
<organism evidence="2 3">
    <name type="scientific">Trinickia dabaoshanensis</name>
    <dbReference type="NCBI Taxonomy" id="564714"/>
    <lineage>
        <taxon>Bacteria</taxon>
        <taxon>Pseudomonadati</taxon>
        <taxon>Pseudomonadota</taxon>
        <taxon>Betaproteobacteria</taxon>
        <taxon>Burkholderiales</taxon>
        <taxon>Burkholderiaceae</taxon>
        <taxon>Trinickia</taxon>
    </lineage>
</organism>